<feature type="transmembrane region" description="Helical" evidence="1">
    <location>
        <begin position="57"/>
        <end position="75"/>
    </location>
</feature>
<dbReference type="EMBL" id="JAIBOA010000022">
    <property type="protein sequence ID" value="MBW8486283.1"/>
    <property type="molecule type" value="Genomic_DNA"/>
</dbReference>
<comment type="caution">
    <text evidence="3">The sequence shown here is derived from an EMBL/GenBank/DDBJ whole genome shotgun (WGS) entry which is preliminary data.</text>
</comment>
<keyword evidence="1" id="KW-1133">Transmembrane helix</keyword>
<proteinExistence type="predicted"/>
<evidence type="ECO:0000313" key="4">
    <source>
        <dbReference type="Proteomes" id="UP000774570"/>
    </source>
</evidence>
<evidence type="ECO:0000259" key="2">
    <source>
        <dbReference type="Pfam" id="PF03703"/>
    </source>
</evidence>
<feature type="domain" description="YdbS-like PH" evidence="2">
    <location>
        <begin position="82"/>
        <end position="139"/>
    </location>
</feature>
<keyword evidence="1" id="KW-0812">Transmembrane</keyword>
<name>A0ABS7G0Q0_9ACTN</name>
<evidence type="ECO:0000313" key="3">
    <source>
        <dbReference type="EMBL" id="MBW8486283.1"/>
    </source>
</evidence>
<keyword evidence="1" id="KW-0472">Membrane</keyword>
<accession>A0ABS7G0Q0</accession>
<evidence type="ECO:0000256" key="1">
    <source>
        <dbReference type="SAM" id="Phobius"/>
    </source>
</evidence>
<reference evidence="3 4" key="1">
    <citation type="submission" date="2021-07" db="EMBL/GenBank/DDBJ databases">
        <title>Actinomadura sp. PM05-2 isolated from lichen.</title>
        <authorList>
            <person name="Somphong A."/>
            <person name="Phongsopitanun W."/>
            <person name="Tanasupawat S."/>
            <person name="Peongsungnone V."/>
        </authorList>
    </citation>
    <scope>NUCLEOTIDE SEQUENCE [LARGE SCALE GENOMIC DNA]</scope>
    <source>
        <strain evidence="3 4">PM05-2</strain>
    </source>
</reference>
<keyword evidence="4" id="KW-1185">Reference proteome</keyword>
<sequence>MVVFRGDTEHAVGKYLMSYEGHVIAVRRHPAVLLNALLLAVGLLILCGLVQGFTGFAWVWVLWALSLVYLLGKVYEWSDEFFVVTEHRIMLIHGIITRTVAMMPLAQVTDIALNRSARGRLLGYGEFIMESAGQKQALRNVDYIPYPEQLYLEVSSVVFGVTDATD</sequence>
<protein>
    <submittedName>
        <fullName evidence="3">PH domain-containing protein</fullName>
    </submittedName>
</protein>
<dbReference type="Proteomes" id="UP000774570">
    <property type="component" value="Unassembled WGS sequence"/>
</dbReference>
<dbReference type="PANTHER" id="PTHR37938">
    <property type="entry name" value="BLL0215 PROTEIN"/>
    <property type="match status" value="1"/>
</dbReference>
<dbReference type="InterPro" id="IPR005182">
    <property type="entry name" value="YdbS-like_PH"/>
</dbReference>
<feature type="transmembrane region" description="Helical" evidence="1">
    <location>
        <begin position="32"/>
        <end position="51"/>
    </location>
</feature>
<dbReference type="PANTHER" id="PTHR37938:SF1">
    <property type="entry name" value="BLL0215 PROTEIN"/>
    <property type="match status" value="1"/>
</dbReference>
<organism evidence="3 4">
    <name type="scientific">Actinomadura parmotrematis</name>
    <dbReference type="NCBI Taxonomy" id="2864039"/>
    <lineage>
        <taxon>Bacteria</taxon>
        <taxon>Bacillati</taxon>
        <taxon>Actinomycetota</taxon>
        <taxon>Actinomycetes</taxon>
        <taxon>Streptosporangiales</taxon>
        <taxon>Thermomonosporaceae</taxon>
        <taxon>Actinomadura</taxon>
    </lineage>
</organism>
<gene>
    <name evidence="3" type="ORF">K1Y72_28205</name>
</gene>
<dbReference type="Pfam" id="PF03703">
    <property type="entry name" value="bPH_2"/>
    <property type="match status" value="1"/>
</dbReference>